<feature type="region of interest" description="Disordered" evidence="1">
    <location>
        <begin position="127"/>
        <end position="235"/>
    </location>
</feature>
<dbReference type="EMBL" id="JAYKXP010000008">
    <property type="protein sequence ID" value="KAK7054906.1"/>
    <property type="molecule type" value="Genomic_DNA"/>
</dbReference>
<gene>
    <name evidence="2" type="ORF">VNI00_003369</name>
</gene>
<feature type="compositionally biased region" description="Polar residues" evidence="1">
    <location>
        <begin position="152"/>
        <end position="180"/>
    </location>
</feature>
<evidence type="ECO:0000256" key="1">
    <source>
        <dbReference type="SAM" id="MobiDB-lite"/>
    </source>
</evidence>
<proteinExistence type="predicted"/>
<feature type="compositionally biased region" description="Polar residues" evidence="1">
    <location>
        <begin position="188"/>
        <end position="202"/>
    </location>
</feature>
<keyword evidence="3" id="KW-1185">Reference proteome</keyword>
<evidence type="ECO:0000313" key="2">
    <source>
        <dbReference type="EMBL" id="KAK7054906.1"/>
    </source>
</evidence>
<sequence>MSKVATEEIAEDRKKQSLIDFYGLPSVEDLRAFDSGYSAQKHYRSFREWPTFEGHGNLTLYRSPPPYSVLETTSPPVSNAKADTATPKPAVLNKSHARMLAMADQQREAAAKRRRLSYDMAHAVFEGQSEAKSSPITDARGGNGLRGRNPFRKSTGSDKPSITSADAQMTPAKPTTQTGTAFMKASEISGTPKSLPTTSPATGSKPGHLSSSKADPASKSLKPISTIPVPELPEDEKRKLKEAAMKEEALIAKERAKFQASYQPEVAQADIRKMIKKVASSDSLTTKRRHSDDHGMPSGSKSKVAVVSGAVRKQSRNAAFDWKLWGKHS</sequence>
<comment type="caution">
    <text evidence="2">The sequence shown here is derived from an EMBL/GenBank/DDBJ whole genome shotgun (WGS) entry which is preliminary data.</text>
</comment>
<name>A0AAW0DUT2_9AGAR</name>
<accession>A0AAW0DUT2</accession>
<reference evidence="2 3" key="1">
    <citation type="submission" date="2024-01" db="EMBL/GenBank/DDBJ databases">
        <title>A draft genome for a cacao thread blight-causing isolate of Paramarasmius palmivorus.</title>
        <authorList>
            <person name="Baruah I.K."/>
            <person name="Bukari Y."/>
            <person name="Amoako-Attah I."/>
            <person name="Meinhardt L.W."/>
            <person name="Bailey B.A."/>
            <person name="Cohen S.P."/>
        </authorList>
    </citation>
    <scope>NUCLEOTIDE SEQUENCE [LARGE SCALE GENOMIC DNA]</scope>
    <source>
        <strain evidence="2 3">GH-12</strain>
    </source>
</reference>
<feature type="region of interest" description="Disordered" evidence="1">
    <location>
        <begin position="278"/>
        <end position="310"/>
    </location>
</feature>
<protein>
    <submittedName>
        <fullName evidence="2">Uncharacterized protein</fullName>
    </submittedName>
</protein>
<organism evidence="2 3">
    <name type="scientific">Paramarasmius palmivorus</name>
    <dbReference type="NCBI Taxonomy" id="297713"/>
    <lineage>
        <taxon>Eukaryota</taxon>
        <taxon>Fungi</taxon>
        <taxon>Dikarya</taxon>
        <taxon>Basidiomycota</taxon>
        <taxon>Agaricomycotina</taxon>
        <taxon>Agaricomycetes</taxon>
        <taxon>Agaricomycetidae</taxon>
        <taxon>Agaricales</taxon>
        <taxon>Marasmiineae</taxon>
        <taxon>Marasmiaceae</taxon>
        <taxon>Paramarasmius</taxon>
    </lineage>
</organism>
<feature type="compositionally biased region" description="Low complexity" evidence="1">
    <location>
        <begin position="298"/>
        <end position="310"/>
    </location>
</feature>
<dbReference type="AlphaFoldDB" id="A0AAW0DUT2"/>
<evidence type="ECO:0000313" key="3">
    <source>
        <dbReference type="Proteomes" id="UP001383192"/>
    </source>
</evidence>
<dbReference type="Proteomes" id="UP001383192">
    <property type="component" value="Unassembled WGS sequence"/>
</dbReference>